<dbReference type="InterPro" id="IPR001841">
    <property type="entry name" value="Znf_RING"/>
</dbReference>
<dbReference type="OrthoDB" id="304171at2759"/>
<dbReference type="GO" id="GO:0005783">
    <property type="term" value="C:endoplasmic reticulum"/>
    <property type="evidence" value="ECO:0007669"/>
    <property type="project" value="TreeGrafter"/>
</dbReference>
<dbReference type="SMART" id="SM00184">
    <property type="entry name" value="RING"/>
    <property type="match status" value="1"/>
</dbReference>
<reference evidence="4" key="1">
    <citation type="submission" date="2021-02" db="EMBL/GenBank/DDBJ databases">
        <authorList>
            <person name="Dougan E. K."/>
            <person name="Rhodes N."/>
            <person name="Thang M."/>
            <person name="Chan C."/>
        </authorList>
    </citation>
    <scope>NUCLEOTIDE SEQUENCE</scope>
</reference>
<dbReference type="GO" id="GO:0036503">
    <property type="term" value="P:ERAD pathway"/>
    <property type="evidence" value="ECO:0007669"/>
    <property type="project" value="TreeGrafter"/>
</dbReference>
<dbReference type="PANTHER" id="PTHR15302">
    <property type="entry name" value="E3 UBIQUITIN-PROTEIN LIGASE RNF103"/>
    <property type="match status" value="1"/>
</dbReference>
<keyword evidence="1" id="KW-0862">Zinc</keyword>
<keyword evidence="2" id="KW-0812">Transmembrane</keyword>
<dbReference type="PROSITE" id="PS50089">
    <property type="entry name" value="ZF_RING_2"/>
    <property type="match status" value="1"/>
</dbReference>
<feature type="transmembrane region" description="Helical" evidence="2">
    <location>
        <begin position="38"/>
        <end position="57"/>
    </location>
</feature>
<feature type="transmembrane region" description="Helical" evidence="2">
    <location>
        <begin position="12"/>
        <end position="32"/>
    </location>
</feature>
<accession>A0A812NKT8</accession>
<dbReference type="EMBL" id="CAJNJA010013466">
    <property type="protein sequence ID" value="CAE7321604.1"/>
    <property type="molecule type" value="Genomic_DNA"/>
</dbReference>
<sequence length="203" mass="21897">MLRLHVDWNLLQVGFCTSWLCLSALFCFTSWIEFSFLGMLGGLASFMLGSGCLAYAWSKPHSLSTPVFSSMPIGVPVETTAGSCDRVWAPCTFSALKRTSPKFLVFTCRHKAPAELSACPVASQNSIRAAWVQPDDTCCCCLAAFEEESTVAVLPCGHVFHEDCIVAWSLTPSRSSGSCPVCRSPFGPRPENSFDGVVVPSAP</sequence>
<dbReference type="SUPFAM" id="SSF57850">
    <property type="entry name" value="RING/U-box"/>
    <property type="match status" value="1"/>
</dbReference>
<protein>
    <submittedName>
        <fullName evidence="4">ATL5 protein</fullName>
    </submittedName>
</protein>
<evidence type="ECO:0000313" key="5">
    <source>
        <dbReference type="Proteomes" id="UP000601435"/>
    </source>
</evidence>
<dbReference type="Gene3D" id="3.30.40.10">
    <property type="entry name" value="Zinc/RING finger domain, C3HC4 (zinc finger)"/>
    <property type="match status" value="1"/>
</dbReference>
<keyword evidence="2" id="KW-1133">Transmembrane helix</keyword>
<feature type="domain" description="RING-type" evidence="3">
    <location>
        <begin position="138"/>
        <end position="183"/>
    </location>
</feature>
<evidence type="ECO:0000259" key="3">
    <source>
        <dbReference type="PROSITE" id="PS50089"/>
    </source>
</evidence>
<dbReference type="Proteomes" id="UP000601435">
    <property type="component" value="Unassembled WGS sequence"/>
</dbReference>
<comment type="caution">
    <text evidence="4">The sequence shown here is derived from an EMBL/GenBank/DDBJ whole genome shotgun (WGS) entry which is preliminary data.</text>
</comment>
<dbReference type="Pfam" id="PF13639">
    <property type="entry name" value="zf-RING_2"/>
    <property type="match status" value="1"/>
</dbReference>
<evidence type="ECO:0000256" key="2">
    <source>
        <dbReference type="SAM" id="Phobius"/>
    </source>
</evidence>
<dbReference type="GO" id="GO:0016567">
    <property type="term" value="P:protein ubiquitination"/>
    <property type="evidence" value="ECO:0007669"/>
    <property type="project" value="InterPro"/>
</dbReference>
<dbReference type="GO" id="GO:0008270">
    <property type="term" value="F:zinc ion binding"/>
    <property type="evidence" value="ECO:0007669"/>
    <property type="project" value="UniProtKB-KW"/>
</dbReference>
<keyword evidence="1" id="KW-0863">Zinc-finger</keyword>
<evidence type="ECO:0000313" key="4">
    <source>
        <dbReference type="EMBL" id="CAE7321604.1"/>
    </source>
</evidence>
<keyword evidence="1" id="KW-0479">Metal-binding</keyword>
<dbReference type="PANTHER" id="PTHR15302:SF0">
    <property type="entry name" value="E3 UBIQUITIN-PROTEIN LIGASE RNF103"/>
    <property type="match status" value="1"/>
</dbReference>
<dbReference type="GO" id="GO:0004842">
    <property type="term" value="F:ubiquitin-protein transferase activity"/>
    <property type="evidence" value="ECO:0007669"/>
    <property type="project" value="InterPro"/>
</dbReference>
<organism evidence="4 5">
    <name type="scientific">Symbiodinium necroappetens</name>
    <dbReference type="NCBI Taxonomy" id="1628268"/>
    <lineage>
        <taxon>Eukaryota</taxon>
        <taxon>Sar</taxon>
        <taxon>Alveolata</taxon>
        <taxon>Dinophyceae</taxon>
        <taxon>Suessiales</taxon>
        <taxon>Symbiodiniaceae</taxon>
        <taxon>Symbiodinium</taxon>
    </lineage>
</organism>
<keyword evidence="5" id="KW-1185">Reference proteome</keyword>
<dbReference type="InterPro" id="IPR042494">
    <property type="entry name" value="RNF103"/>
</dbReference>
<name>A0A812NKT8_9DINO</name>
<evidence type="ECO:0000256" key="1">
    <source>
        <dbReference type="PROSITE-ProRule" id="PRU00175"/>
    </source>
</evidence>
<dbReference type="InterPro" id="IPR013083">
    <property type="entry name" value="Znf_RING/FYVE/PHD"/>
</dbReference>
<gene>
    <name evidence="4" type="primary">ATL5</name>
    <name evidence="4" type="ORF">SNEC2469_LOCUS8072</name>
</gene>
<keyword evidence="2" id="KW-0472">Membrane</keyword>
<dbReference type="AlphaFoldDB" id="A0A812NKT8"/>
<proteinExistence type="predicted"/>